<comment type="caution">
    <text evidence="2">The sequence shown here is derived from an EMBL/GenBank/DDBJ whole genome shotgun (WGS) entry which is preliminary data.</text>
</comment>
<evidence type="ECO:0000313" key="2">
    <source>
        <dbReference type="EMBL" id="TGY33267.1"/>
    </source>
</evidence>
<feature type="region of interest" description="Disordered" evidence="1">
    <location>
        <begin position="1"/>
        <end position="20"/>
    </location>
</feature>
<dbReference type="EMBL" id="SRYO01000014">
    <property type="protein sequence ID" value="TGY33267.1"/>
    <property type="molecule type" value="Genomic_DNA"/>
</dbReference>
<name>A0A4S2CWC6_9MICO</name>
<organism evidence="2 3">
    <name type="scientific">Microbacterium laevaniformans</name>
    <dbReference type="NCBI Taxonomy" id="36807"/>
    <lineage>
        <taxon>Bacteria</taxon>
        <taxon>Bacillati</taxon>
        <taxon>Actinomycetota</taxon>
        <taxon>Actinomycetes</taxon>
        <taxon>Micrococcales</taxon>
        <taxon>Microbacteriaceae</taxon>
        <taxon>Microbacterium</taxon>
    </lineage>
</organism>
<dbReference type="AlphaFoldDB" id="A0A4S2CWC6"/>
<evidence type="ECO:0000256" key="1">
    <source>
        <dbReference type="SAM" id="MobiDB-lite"/>
    </source>
</evidence>
<evidence type="ECO:0000313" key="3">
    <source>
        <dbReference type="Proteomes" id="UP000309893"/>
    </source>
</evidence>
<accession>A0A4S2CWC6</accession>
<gene>
    <name evidence="2" type="ORF">E5344_14560</name>
</gene>
<feature type="compositionally biased region" description="Basic residues" evidence="1">
    <location>
        <begin position="7"/>
        <end position="20"/>
    </location>
</feature>
<sequence length="63" mass="7357">MVDRAARLRRRRPAGRGRRRRVREVWGGRRRRGRAVLREARGLTPRHPVFTGCRTPPARAFVG</sequence>
<reference evidence="2 3" key="1">
    <citation type="submission" date="2019-04" db="EMBL/GenBank/DDBJ databases">
        <title>Microbes associate with the intestines of laboratory mice.</title>
        <authorList>
            <person name="Navarre W."/>
            <person name="Wong E."/>
            <person name="Huang K."/>
            <person name="Tropini C."/>
            <person name="Ng K."/>
            <person name="Yu B."/>
        </authorList>
    </citation>
    <scope>NUCLEOTIDE SEQUENCE [LARGE SCALE GENOMIC DNA]</scope>
    <source>
        <strain evidence="2 3">NM46_B2-13</strain>
    </source>
</reference>
<dbReference type="Proteomes" id="UP000309893">
    <property type="component" value="Unassembled WGS sequence"/>
</dbReference>
<proteinExistence type="predicted"/>
<protein>
    <submittedName>
        <fullName evidence="2">Uncharacterized protein</fullName>
    </submittedName>
</protein>